<proteinExistence type="predicted"/>
<keyword evidence="2" id="KW-1185">Reference proteome</keyword>
<accession>A0A7C9RLB7</accession>
<name>A0A7C9RLB7_9BRAD</name>
<organism evidence="1 2">
    <name type="scientific">Candidatus Afipia apatlaquensis</name>
    <dbReference type="NCBI Taxonomy" id="2712852"/>
    <lineage>
        <taxon>Bacteria</taxon>
        <taxon>Pseudomonadati</taxon>
        <taxon>Pseudomonadota</taxon>
        <taxon>Alphaproteobacteria</taxon>
        <taxon>Hyphomicrobiales</taxon>
        <taxon>Nitrobacteraceae</taxon>
        <taxon>Afipia</taxon>
    </lineage>
</organism>
<gene>
    <name evidence="1" type="ORF">G4V63_21040</name>
</gene>
<dbReference type="EMBL" id="JAAMRR010001080">
    <property type="protein sequence ID" value="NGX97596.1"/>
    <property type="molecule type" value="Genomic_DNA"/>
</dbReference>
<sequence>MNSEKNRSVTARRLKKELRTRRSVYTTISMETVGSTVHIYRVVSRVAYFGDEKQFRRYFSRVWPLLQIRDVRDFEVYPGVRVKFRPRAHRVEITGTNLRTVEGVAENFGRSAKRAGLLHRHRHEATDGAKS</sequence>
<reference evidence="1" key="1">
    <citation type="submission" date="2020-02" db="EMBL/GenBank/DDBJ databases">
        <title>Draft genome sequence of Candidatus Afipia apatlaquensis IBT-C3, a potential strain for decolorization of textile dyes.</title>
        <authorList>
            <person name="Sanchez-Reyes A."/>
            <person name="Breton-Deval L."/>
            <person name="Mangelson H."/>
            <person name="Sanchez-Flores A."/>
        </authorList>
    </citation>
    <scope>NUCLEOTIDE SEQUENCE [LARGE SCALE GENOMIC DNA]</scope>
    <source>
        <strain evidence="1">IBT-C3</strain>
    </source>
</reference>
<dbReference type="Proteomes" id="UP000480266">
    <property type="component" value="Unassembled WGS sequence"/>
</dbReference>
<dbReference type="AlphaFoldDB" id="A0A7C9RLB7"/>
<evidence type="ECO:0000313" key="1">
    <source>
        <dbReference type="EMBL" id="NGX97596.1"/>
    </source>
</evidence>
<protein>
    <submittedName>
        <fullName evidence="1">Uncharacterized protein</fullName>
    </submittedName>
</protein>
<comment type="caution">
    <text evidence="1">The sequence shown here is derived from an EMBL/GenBank/DDBJ whole genome shotgun (WGS) entry which is preliminary data.</text>
</comment>
<evidence type="ECO:0000313" key="2">
    <source>
        <dbReference type="Proteomes" id="UP000480266"/>
    </source>
</evidence>